<feature type="compositionally biased region" description="Polar residues" evidence="1">
    <location>
        <begin position="141"/>
        <end position="151"/>
    </location>
</feature>
<proteinExistence type="predicted"/>
<dbReference type="Proteomes" id="UP000197666">
    <property type="component" value="Unassembled WGS sequence"/>
</dbReference>
<reference evidence="3" key="1">
    <citation type="submission" date="2018-10" db="EMBL/GenBank/DDBJ databases">
        <title>FDA dAtabase for Regulatory Grade micrObial Sequences (FDA-ARGOS): Supporting development and validation of Infectious Disease Dx tests.</title>
        <authorList>
            <person name="Kerrigan L."/>
            <person name="Tallon L."/>
            <person name="Sadzewicz L."/>
            <person name="Sengamalay N."/>
            <person name="Ott S."/>
            <person name="Godinez A."/>
            <person name="Nagaraj S."/>
            <person name="Vavikolanu K."/>
            <person name="Nadendla S."/>
            <person name="George J."/>
            <person name="Sichtig H."/>
        </authorList>
    </citation>
    <scope>NUCLEOTIDE SEQUENCE [LARGE SCALE GENOMIC DNA]</scope>
    <source>
        <strain evidence="3">FDAARGOS_311</strain>
    </source>
</reference>
<comment type="caution">
    <text evidence="2">The sequence shown here is derived from an EMBL/GenBank/DDBJ whole genome shotgun (WGS) entry which is preliminary data.</text>
</comment>
<evidence type="ECO:0000256" key="1">
    <source>
        <dbReference type="SAM" id="MobiDB-lite"/>
    </source>
</evidence>
<accession>A0A505HVZ7</accession>
<sequence length="164" mass="19187">MELVWTVHPRILSEPKEQWSIITVNIFRGYDNFRHNLERTLGDIDSEAAAERRLRRLRQLITASAYVSEFYQIISSMNWNETAYISALISGLKVHVKDEMTRMERPETLAEVAELAVKMDNRYFERQLERKEVDVWRRGSTRPQGQSNTSKPRSDLGFDTVVVP</sequence>
<evidence type="ECO:0000313" key="2">
    <source>
        <dbReference type="EMBL" id="TPR02749.1"/>
    </source>
</evidence>
<name>A0A505HVZ7_ASPNG</name>
<protein>
    <submittedName>
        <fullName evidence="2">Dynamin family protein</fullName>
    </submittedName>
</protein>
<dbReference type="OrthoDB" id="4369586at2759"/>
<dbReference type="VEuPathDB" id="FungiDB:ATCC64974_96170"/>
<evidence type="ECO:0000313" key="3">
    <source>
        <dbReference type="Proteomes" id="UP000197666"/>
    </source>
</evidence>
<dbReference type="EMBL" id="NKJJ02000001">
    <property type="protein sequence ID" value="TPR02749.1"/>
    <property type="molecule type" value="Genomic_DNA"/>
</dbReference>
<organism evidence="2 3">
    <name type="scientific">Aspergillus niger</name>
    <dbReference type="NCBI Taxonomy" id="5061"/>
    <lineage>
        <taxon>Eukaryota</taxon>
        <taxon>Fungi</taxon>
        <taxon>Dikarya</taxon>
        <taxon>Ascomycota</taxon>
        <taxon>Pezizomycotina</taxon>
        <taxon>Eurotiomycetes</taxon>
        <taxon>Eurotiomycetidae</taxon>
        <taxon>Eurotiales</taxon>
        <taxon>Aspergillaceae</taxon>
        <taxon>Aspergillus</taxon>
        <taxon>Aspergillus subgen. Circumdati</taxon>
    </lineage>
</organism>
<gene>
    <name evidence="2" type="ORF">CAN33_0045860</name>
</gene>
<feature type="region of interest" description="Disordered" evidence="1">
    <location>
        <begin position="135"/>
        <end position="164"/>
    </location>
</feature>
<dbReference type="AlphaFoldDB" id="A0A505HVZ7"/>